<evidence type="ECO:0000256" key="3">
    <source>
        <dbReference type="RuleBase" id="RU369093"/>
    </source>
</evidence>
<dbReference type="GO" id="GO:0016567">
    <property type="term" value="P:protein ubiquitination"/>
    <property type="evidence" value="ECO:0007669"/>
    <property type="project" value="UniProtKB-UniRule"/>
</dbReference>
<comment type="pathway">
    <text evidence="1 3">Protein modification; protein ubiquitination.</text>
</comment>
<dbReference type="EC" id="2.3.2.27" evidence="3"/>
<dbReference type="Pfam" id="PF04564">
    <property type="entry name" value="U-box"/>
    <property type="match status" value="1"/>
</dbReference>
<gene>
    <name evidence="6" type="ordered locus">Os02g0215650</name>
    <name evidence="6" type="ORF">OSNPB_020215650</name>
</gene>
<keyword evidence="7" id="KW-1185">Reference proteome</keyword>
<dbReference type="Gramene" id="Os02t0215650-00">
    <property type="protein sequence ID" value="Os02t0215650-00"/>
    <property type="gene ID" value="Os02g0215650"/>
</dbReference>
<dbReference type="InterPro" id="IPR013083">
    <property type="entry name" value="Znf_RING/FYVE/PHD"/>
</dbReference>
<feature type="domain" description="U-box" evidence="5">
    <location>
        <begin position="134"/>
        <end position="169"/>
    </location>
</feature>
<comment type="catalytic activity">
    <reaction evidence="3">
        <text>S-ubiquitinyl-[E2 ubiquitin-conjugating enzyme]-L-cysteine + [acceptor protein]-L-lysine = [E2 ubiquitin-conjugating enzyme]-L-cysteine + N(6)-ubiquitinyl-[acceptor protein]-L-lysine.</text>
        <dbReference type="EC" id="2.3.2.27"/>
    </reaction>
</comment>
<dbReference type="PROSITE" id="PS51698">
    <property type="entry name" value="U_BOX"/>
    <property type="match status" value="1"/>
</dbReference>
<dbReference type="PANTHER" id="PTHR22849:SF23">
    <property type="entry name" value="U-BOX DOMAIN-CONTAINING PROTEIN"/>
    <property type="match status" value="1"/>
</dbReference>
<feature type="compositionally biased region" description="Gly residues" evidence="4">
    <location>
        <begin position="55"/>
        <end position="78"/>
    </location>
</feature>
<dbReference type="PaxDb" id="39947-A0A0P0VGD5"/>
<dbReference type="UniPathway" id="UPA00143"/>
<dbReference type="InterPro" id="IPR045185">
    <property type="entry name" value="PUB22/23/24-like"/>
</dbReference>
<dbReference type="InParanoid" id="A0A0P0VGD5"/>
<organism evidence="6 7">
    <name type="scientific">Oryza sativa subsp. japonica</name>
    <name type="common">Rice</name>
    <dbReference type="NCBI Taxonomy" id="39947"/>
    <lineage>
        <taxon>Eukaryota</taxon>
        <taxon>Viridiplantae</taxon>
        <taxon>Streptophyta</taxon>
        <taxon>Embryophyta</taxon>
        <taxon>Tracheophyta</taxon>
        <taxon>Spermatophyta</taxon>
        <taxon>Magnoliopsida</taxon>
        <taxon>Liliopsida</taxon>
        <taxon>Poales</taxon>
        <taxon>Poaceae</taxon>
        <taxon>BOP clade</taxon>
        <taxon>Oryzoideae</taxon>
        <taxon>Oryzeae</taxon>
        <taxon>Oryzinae</taxon>
        <taxon>Oryza</taxon>
        <taxon>Oryza sativa</taxon>
    </lineage>
</organism>
<reference evidence="7" key="1">
    <citation type="journal article" date="2005" name="Nature">
        <title>The map-based sequence of the rice genome.</title>
        <authorList>
            <consortium name="International rice genome sequencing project (IRGSP)"/>
            <person name="Matsumoto T."/>
            <person name="Wu J."/>
            <person name="Kanamori H."/>
            <person name="Katayose Y."/>
            <person name="Fujisawa M."/>
            <person name="Namiki N."/>
            <person name="Mizuno H."/>
            <person name="Yamamoto K."/>
            <person name="Antonio B.A."/>
            <person name="Baba T."/>
            <person name="Sakata K."/>
            <person name="Nagamura Y."/>
            <person name="Aoki H."/>
            <person name="Arikawa K."/>
            <person name="Arita K."/>
            <person name="Bito T."/>
            <person name="Chiden Y."/>
            <person name="Fujitsuka N."/>
            <person name="Fukunaka R."/>
            <person name="Hamada M."/>
            <person name="Harada C."/>
            <person name="Hayashi A."/>
            <person name="Hijishita S."/>
            <person name="Honda M."/>
            <person name="Hosokawa S."/>
            <person name="Ichikawa Y."/>
            <person name="Idonuma A."/>
            <person name="Iijima M."/>
            <person name="Ikeda M."/>
            <person name="Ikeno M."/>
            <person name="Ito K."/>
            <person name="Ito S."/>
            <person name="Ito T."/>
            <person name="Ito Y."/>
            <person name="Ito Y."/>
            <person name="Iwabuchi A."/>
            <person name="Kamiya K."/>
            <person name="Karasawa W."/>
            <person name="Kurita K."/>
            <person name="Katagiri S."/>
            <person name="Kikuta A."/>
            <person name="Kobayashi H."/>
            <person name="Kobayashi N."/>
            <person name="Machita K."/>
            <person name="Maehara T."/>
            <person name="Masukawa M."/>
            <person name="Mizubayashi T."/>
            <person name="Mukai Y."/>
            <person name="Nagasaki H."/>
            <person name="Nagata Y."/>
            <person name="Naito S."/>
            <person name="Nakashima M."/>
            <person name="Nakama Y."/>
            <person name="Nakamichi Y."/>
            <person name="Nakamura M."/>
            <person name="Meguro A."/>
            <person name="Negishi M."/>
            <person name="Ohta I."/>
            <person name="Ohta T."/>
            <person name="Okamoto M."/>
            <person name="Ono N."/>
            <person name="Saji S."/>
            <person name="Sakaguchi M."/>
            <person name="Sakai K."/>
            <person name="Shibata M."/>
            <person name="Shimokawa T."/>
            <person name="Song J."/>
            <person name="Takazaki Y."/>
            <person name="Terasawa K."/>
            <person name="Tsugane M."/>
            <person name="Tsuji K."/>
            <person name="Ueda S."/>
            <person name="Waki K."/>
            <person name="Yamagata H."/>
            <person name="Yamamoto M."/>
            <person name="Yamamoto S."/>
            <person name="Yamane H."/>
            <person name="Yoshiki S."/>
            <person name="Yoshihara R."/>
            <person name="Yukawa K."/>
            <person name="Zhong H."/>
            <person name="Yano M."/>
            <person name="Yuan Q."/>
            <person name="Ouyang S."/>
            <person name="Liu J."/>
            <person name="Jones K.M."/>
            <person name="Gansberger K."/>
            <person name="Moffat K."/>
            <person name="Hill J."/>
            <person name="Bera J."/>
            <person name="Fadrosh D."/>
            <person name="Jin S."/>
            <person name="Johri S."/>
            <person name="Kim M."/>
            <person name="Overton L."/>
            <person name="Reardon M."/>
            <person name="Tsitrin T."/>
            <person name="Vuong H."/>
            <person name="Weaver B."/>
            <person name="Ciecko A."/>
            <person name="Tallon L."/>
            <person name="Jackson J."/>
            <person name="Pai G."/>
            <person name="Aken S.V."/>
            <person name="Utterback T."/>
            <person name="Reidmuller S."/>
            <person name="Feldblyum T."/>
            <person name="Hsiao J."/>
            <person name="Zismann V."/>
            <person name="Iobst S."/>
            <person name="de Vazeille A.R."/>
            <person name="Buell C.R."/>
            <person name="Ying K."/>
            <person name="Li Y."/>
            <person name="Lu T."/>
            <person name="Huang Y."/>
            <person name="Zhao Q."/>
            <person name="Feng Q."/>
            <person name="Zhang L."/>
            <person name="Zhu J."/>
            <person name="Weng Q."/>
            <person name="Mu J."/>
            <person name="Lu Y."/>
            <person name="Fan D."/>
            <person name="Liu Y."/>
            <person name="Guan J."/>
            <person name="Zhang Y."/>
            <person name="Yu S."/>
            <person name="Liu X."/>
            <person name="Zhang Y."/>
            <person name="Hong G."/>
            <person name="Han B."/>
            <person name="Choisne N."/>
            <person name="Demange N."/>
            <person name="Orjeda G."/>
            <person name="Samain S."/>
            <person name="Cattolico L."/>
            <person name="Pelletier E."/>
            <person name="Couloux A."/>
            <person name="Segurens B."/>
            <person name="Wincker P."/>
            <person name="D'Hont A."/>
            <person name="Scarpelli C."/>
            <person name="Weissenbach J."/>
            <person name="Salanoubat M."/>
            <person name="Quetier F."/>
            <person name="Yu Y."/>
            <person name="Kim H.R."/>
            <person name="Rambo T."/>
            <person name="Currie J."/>
            <person name="Collura K."/>
            <person name="Luo M."/>
            <person name="Yang T."/>
            <person name="Ammiraju J.S.S."/>
            <person name="Engler F."/>
            <person name="Soderlund C."/>
            <person name="Wing R.A."/>
            <person name="Palmer L.E."/>
            <person name="de la Bastide M."/>
            <person name="Spiegel L."/>
            <person name="Nascimento L."/>
            <person name="Zutavern T."/>
            <person name="O'Shaughnessy A."/>
            <person name="Dike S."/>
            <person name="Dedhia N."/>
            <person name="Preston R."/>
            <person name="Balija V."/>
            <person name="McCombie W.R."/>
            <person name="Chow T."/>
            <person name="Chen H."/>
            <person name="Chung M."/>
            <person name="Chen C."/>
            <person name="Shaw J."/>
            <person name="Wu H."/>
            <person name="Hsiao K."/>
            <person name="Chao Y."/>
            <person name="Chu M."/>
            <person name="Cheng C."/>
            <person name="Hour A."/>
            <person name="Lee P."/>
            <person name="Lin S."/>
            <person name="Lin Y."/>
            <person name="Liou J."/>
            <person name="Liu S."/>
            <person name="Hsing Y."/>
            <person name="Raghuvanshi S."/>
            <person name="Mohanty A."/>
            <person name="Bharti A.K."/>
            <person name="Gaur A."/>
            <person name="Gupta V."/>
            <person name="Kumar D."/>
            <person name="Ravi V."/>
            <person name="Vij S."/>
            <person name="Kapur A."/>
            <person name="Khurana P."/>
            <person name="Khurana P."/>
            <person name="Khurana J.P."/>
            <person name="Tyagi A.K."/>
            <person name="Gaikwad K."/>
            <person name="Singh A."/>
            <person name="Dalal V."/>
            <person name="Srivastava S."/>
            <person name="Dixit A."/>
            <person name="Pal A.K."/>
            <person name="Ghazi I.A."/>
            <person name="Yadav M."/>
            <person name="Pandit A."/>
            <person name="Bhargava A."/>
            <person name="Sureshbabu K."/>
            <person name="Batra K."/>
            <person name="Sharma T.R."/>
            <person name="Mohapatra T."/>
            <person name="Singh N.K."/>
            <person name="Messing J."/>
            <person name="Nelson A.B."/>
            <person name="Fuks G."/>
            <person name="Kavchok S."/>
            <person name="Keizer G."/>
            <person name="Linton E."/>
            <person name="Llaca V."/>
            <person name="Song R."/>
            <person name="Tanyolac B."/>
            <person name="Young S."/>
            <person name="Ho-Il K."/>
            <person name="Hahn J.H."/>
            <person name="Sangsakoo G."/>
            <person name="Vanavichit A."/>
            <person name="de Mattos Luiz.A.T."/>
            <person name="Zimmer P.D."/>
            <person name="Malone G."/>
            <person name="Dellagostin O."/>
            <person name="de Oliveira A.C."/>
            <person name="Bevan M."/>
            <person name="Bancroft I."/>
            <person name="Minx P."/>
            <person name="Cordum H."/>
            <person name="Wilson R."/>
            <person name="Cheng Z."/>
            <person name="Jin W."/>
            <person name="Jiang J."/>
            <person name="Leong S.A."/>
            <person name="Iwama H."/>
            <person name="Gojobori T."/>
            <person name="Itoh T."/>
            <person name="Niimura Y."/>
            <person name="Fujii Y."/>
            <person name="Habara T."/>
            <person name="Sakai H."/>
            <person name="Sato Y."/>
            <person name="Wilson G."/>
            <person name="Kumar K."/>
            <person name="McCouch S."/>
            <person name="Juretic N."/>
            <person name="Hoen D."/>
            <person name="Wright S."/>
            <person name="Bruskiewich R."/>
            <person name="Bureau T."/>
            <person name="Miyao A."/>
            <person name="Hirochika H."/>
            <person name="Nishikawa T."/>
            <person name="Kadowaki K."/>
            <person name="Sugiura M."/>
            <person name="Burr B."/>
            <person name="Sasaki T."/>
        </authorList>
    </citation>
    <scope>NUCLEOTIDE SEQUENCE [LARGE SCALE GENOMIC DNA]</scope>
    <source>
        <strain evidence="7">cv. Nipponbare</strain>
    </source>
</reference>
<dbReference type="PANTHER" id="PTHR22849">
    <property type="entry name" value="WDSAM1 PROTEIN"/>
    <property type="match status" value="1"/>
</dbReference>
<keyword evidence="3" id="KW-0833">Ubl conjugation pathway</keyword>
<dbReference type="AlphaFoldDB" id="A0A0P0VGD5"/>
<protein>
    <recommendedName>
        <fullName evidence="3 5">U-box domain-containing protein</fullName>
        <ecNumber evidence="3">2.3.2.27</ecNumber>
    </recommendedName>
    <alternativeName>
        <fullName evidence="3">RING-type E3 ubiquitin transferase PUB</fullName>
    </alternativeName>
</protein>
<evidence type="ECO:0000259" key="5">
    <source>
        <dbReference type="PROSITE" id="PS51698"/>
    </source>
</evidence>
<dbReference type="SUPFAM" id="SSF57850">
    <property type="entry name" value="RING/U-box"/>
    <property type="match status" value="1"/>
</dbReference>
<name>A0A0P0VGD5_ORYSJ</name>
<accession>A0A0P0VGD5</accession>
<proteinExistence type="predicted"/>
<sequence>MVLNPVFSDVAAESAWDPRGAHLSDCPRHHLSPSPVFSPPALLSLTRGRAAAGGEEAGGPAGRGRRGGAAAGGGGGGGIMGRPSCPVCPDAAAARRRGCGRGCRRRGTARGRRRARWWEEEGGGRRATRTTAMEPPPLFQCPISMELMEDPVTVATGVTYDRRSMERWFFRYGKTTWASPCSRCRRQLPHLLSCLAPPTRRPPPHLPLPCPSEREEGEKTVEGERC</sequence>
<evidence type="ECO:0000313" key="7">
    <source>
        <dbReference type="Proteomes" id="UP000059680"/>
    </source>
</evidence>
<feature type="compositionally biased region" description="Pro residues" evidence="4">
    <location>
        <begin position="199"/>
        <end position="210"/>
    </location>
</feature>
<dbReference type="Gene3D" id="3.30.40.10">
    <property type="entry name" value="Zinc/RING finger domain, C3HC4 (zinc finger)"/>
    <property type="match status" value="1"/>
</dbReference>
<dbReference type="InterPro" id="IPR003613">
    <property type="entry name" value="Ubox_domain"/>
</dbReference>
<feature type="region of interest" description="Disordered" evidence="4">
    <location>
        <begin position="50"/>
        <end position="78"/>
    </location>
</feature>
<evidence type="ECO:0000256" key="4">
    <source>
        <dbReference type="SAM" id="MobiDB-lite"/>
    </source>
</evidence>
<dbReference type="Proteomes" id="UP000059680">
    <property type="component" value="Chromosome 2"/>
</dbReference>
<evidence type="ECO:0000256" key="2">
    <source>
        <dbReference type="ARBA" id="ARBA00022679"/>
    </source>
</evidence>
<reference evidence="6 7" key="2">
    <citation type="journal article" date="2013" name="Plant Cell Physiol.">
        <title>Rice Annotation Project Database (RAP-DB): an integrative and interactive database for rice genomics.</title>
        <authorList>
            <person name="Sakai H."/>
            <person name="Lee S.S."/>
            <person name="Tanaka T."/>
            <person name="Numa H."/>
            <person name="Kim J."/>
            <person name="Kawahara Y."/>
            <person name="Wakimoto H."/>
            <person name="Yang C.C."/>
            <person name="Iwamoto M."/>
            <person name="Abe T."/>
            <person name="Yamada Y."/>
            <person name="Muto A."/>
            <person name="Inokuchi H."/>
            <person name="Ikemura T."/>
            <person name="Matsumoto T."/>
            <person name="Sasaki T."/>
            <person name="Itoh T."/>
        </authorList>
    </citation>
    <scope>NUCLEOTIDE SEQUENCE [LARGE SCALE GENOMIC DNA]</scope>
    <source>
        <strain evidence="7">cv. Nipponbare</strain>
    </source>
</reference>
<evidence type="ECO:0000313" key="6">
    <source>
        <dbReference type="EMBL" id="BAS77636.1"/>
    </source>
</evidence>
<feature type="region of interest" description="Disordered" evidence="4">
    <location>
        <begin position="197"/>
        <end position="226"/>
    </location>
</feature>
<comment type="function">
    <text evidence="3">Functions as an E3 ubiquitin ligase.</text>
</comment>
<reference evidence="6 7" key="3">
    <citation type="journal article" date="2013" name="Rice">
        <title>Improvement of the Oryza sativa Nipponbare reference genome using next generation sequence and optical map data.</title>
        <authorList>
            <person name="Kawahara Y."/>
            <person name="de la Bastide M."/>
            <person name="Hamilton J.P."/>
            <person name="Kanamori H."/>
            <person name="McCombie W.R."/>
            <person name="Ouyang S."/>
            <person name="Schwartz D.C."/>
            <person name="Tanaka T."/>
            <person name="Wu J."/>
            <person name="Zhou S."/>
            <person name="Childs K.L."/>
            <person name="Davidson R.M."/>
            <person name="Lin H."/>
            <person name="Quesada-Ocampo L."/>
            <person name="Vaillancourt B."/>
            <person name="Sakai H."/>
            <person name="Lee S.S."/>
            <person name="Kim J."/>
            <person name="Numa H."/>
            <person name="Itoh T."/>
            <person name="Buell C.R."/>
            <person name="Matsumoto T."/>
        </authorList>
    </citation>
    <scope>NUCLEOTIDE SEQUENCE [LARGE SCALE GENOMIC DNA]</scope>
    <source>
        <strain evidence="7">cv. Nipponbare</strain>
    </source>
</reference>
<dbReference type="SMART" id="SM00504">
    <property type="entry name" value="Ubox"/>
    <property type="match status" value="1"/>
</dbReference>
<keyword evidence="2 3" id="KW-0808">Transferase</keyword>
<feature type="compositionally biased region" description="Basic and acidic residues" evidence="4">
    <location>
        <begin position="212"/>
        <end position="226"/>
    </location>
</feature>
<dbReference type="EMBL" id="AP014958">
    <property type="protein sequence ID" value="BAS77636.1"/>
    <property type="molecule type" value="Genomic_DNA"/>
</dbReference>
<evidence type="ECO:0000256" key="1">
    <source>
        <dbReference type="ARBA" id="ARBA00004906"/>
    </source>
</evidence>
<dbReference type="STRING" id="39947.A0A0P0VGD5"/>
<dbReference type="GO" id="GO:0061630">
    <property type="term" value="F:ubiquitin protein ligase activity"/>
    <property type="evidence" value="ECO:0007669"/>
    <property type="project" value="UniProtKB-UniRule"/>
</dbReference>